<feature type="region of interest" description="Disordered" evidence="1">
    <location>
        <begin position="79"/>
        <end position="98"/>
    </location>
</feature>
<reference evidence="2" key="1">
    <citation type="submission" date="2020-11" db="EMBL/GenBank/DDBJ databases">
        <authorList>
            <person name="Tran Van P."/>
        </authorList>
    </citation>
    <scope>NUCLEOTIDE SEQUENCE</scope>
</reference>
<organism evidence="2">
    <name type="scientific">Oppiella nova</name>
    <dbReference type="NCBI Taxonomy" id="334625"/>
    <lineage>
        <taxon>Eukaryota</taxon>
        <taxon>Metazoa</taxon>
        <taxon>Ecdysozoa</taxon>
        <taxon>Arthropoda</taxon>
        <taxon>Chelicerata</taxon>
        <taxon>Arachnida</taxon>
        <taxon>Acari</taxon>
        <taxon>Acariformes</taxon>
        <taxon>Sarcoptiformes</taxon>
        <taxon>Oribatida</taxon>
        <taxon>Brachypylina</taxon>
        <taxon>Oppioidea</taxon>
        <taxon>Oppiidae</taxon>
        <taxon>Oppiella</taxon>
    </lineage>
</organism>
<keyword evidence="3" id="KW-1185">Reference proteome</keyword>
<dbReference type="Proteomes" id="UP000728032">
    <property type="component" value="Unassembled WGS sequence"/>
</dbReference>
<proteinExistence type="predicted"/>
<dbReference type="EMBL" id="OC921747">
    <property type="protein sequence ID" value="CAD7653660.1"/>
    <property type="molecule type" value="Genomic_DNA"/>
</dbReference>
<accession>A0A7R9M755</accession>
<feature type="compositionally biased region" description="Gly residues" evidence="1">
    <location>
        <begin position="8"/>
        <end position="30"/>
    </location>
</feature>
<evidence type="ECO:0000313" key="3">
    <source>
        <dbReference type="Proteomes" id="UP000728032"/>
    </source>
</evidence>
<evidence type="ECO:0000256" key="1">
    <source>
        <dbReference type="SAM" id="MobiDB-lite"/>
    </source>
</evidence>
<protein>
    <submittedName>
        <fullName evidence="2">Uncharacterized protein</fullName>
    </submittedName>
</protein>
<sequence>MYARRRVGGGLKGGRNGGQKGGKRGSYGGSGVLSDYKPALYRQNVVPVSADTPAHQWLPHRKIDNKYTSNDVCMKGMAQNTTSSATQSSNLNRNYPEI</sequence>
<evidence type="ECO:0000313" key="2">
    <source>
        <dbReference type="EMBL" id="CAD7653660.1"/>
    </source>
</evidence>
<name>A0A7R9M755_9ACAR</name>
<feature type="region of interest" description="Disordered" evidence="1">
    <location>
        <begin position="1"/>
        <end position="30"/>
    </location>
</feature>
<dbReference type="AlphaFoldDB" id="A0A7R9M755"/>
<dbReference type="EMBL" id="CAJPVJ010006922">
    <property type="protein sequence ID" value="CAG2170847.1"/>
    <property type="molecule type" value="Genomic_DNA"/>
</dbReference>
<feature type="compositionally biased region" description="Low complexity" evidence="1">
    <location>
        <begin position="79"/>
        <end position="90"/>
    </location>
</feature>
<gene>
    <name evidence="2" type="ORF">ONB1V03_LOCUS10313</name>
</gene>